<evidence type="ECO:0000256" key="1">
    <source>
        <dbReference type="SAM" id="MobiDB-lite"/>
    </source>
</evidence>
<accession>A9NXG9</accession>
<feature type="compositionally biased region" description="Low complexity" evidence="1">
    <location>
        <begin position="33"/>
        <end position="51"/>
    </location>
</feature>
<protein>
    <submittedName>
        <fullName evidence="2">Uncharacterized protein</fullName>
    </submittedName>
</protein>
<reference evidence="2" key="1">
    <citation type="journal article" date="2008" name="BMC Genomics">
        <title>A conifer genomics resource of 200,000 spruce (Picea spp.) ESTs and 6,464 high-quality, sequence-finished full-length cDNAs for Sitka spruce (Picea sitchensis).</title>
        <authorList>
            <person name="Ralph S.G."/>
            <person name="Chun H.J."/>
            <person name="Kolosova N."/>
            <person name="Cooper D."/>
            <person name="Oddy C."/>
            <person name="Ritland C.E."/>
            <person name="Kirkpatrick R."/>
            <person name="Moore R."/>
            <person name="Barber S."/>
            <person name="Holt R.A."/>
            <person name="Jones S.J."/>
            <person name="Marra M.A."/>
            <person name="Douglas C.J."/>
            <person name="Ritland K."/>
            <person name="Bohlmann J."/>
        </authorList>
    </citation>
    <scope>NUCLEOTIDE SEQUENCE</scope>
    <source>
        <tissue evidence="2">Green portion of the leader tissue</tissue>
    </source>
</reference>
<sequence>MNSTMSPLTLGSPSPVFAMSSLSPSNPPQGGLSTPPMSPSSSSANSLAHSSFGGAWPQPNVPTLHLPGGSLQVGLQASRLRASLNARDVSLEELNRDSDCEGQLINDFSSLSGPGNTLFRSGKYKSHGCSVAPVNLEDLFASEMSPRRPGLEPSVFSQISSQIQSHKAAQGQPQVQTPISSQISQIHQMQQGAIGGQGSGHLHSPVQPSHCMSSLGLDLERQNSNGSSLSPALMAAMKSRSASFAQRDIRCYSSRDLGAHGSLPSLADWGSPTGKANWGVQKGELNKFRKSASFGFRTSNEPDLSWVQTSVKENPVDAVEGCTVGFSLEALRNRQSENINNAVLGTWAEQQMHLDQQMVA</sequence>
<feature type="region of interest" description="Disordered" evidence="1">
    <location>
        <begin position="1"/>
        <end position="54"/>
    </location>
</feature>
<feature type="compositionally biased region" description="Polar residues" evidence="1">
    <location>
        <begin position="1"/>
        <end position="12"/>
    </location>
</feature>
<name>A9NXG9_PICSI</name>
<organism evidence="2">
    <name type="scientific">Picea sitchensis</name>
    <name type="common">Sitka spruce</name>
    <name type="synonym">Pinus sitchensis</name>
    <dbReference type="NCBI Taxonomy" id="3332"/>
    <lineage>
        <taxon>Eukaryota</taxon>
        <taxon>Viridiplantae</taxon>
        <taxon>Streptophyta</taxon>
        <taxon>Embryophyta</taxon>
        <taxon>Tracheophyta</taxon>
        <taxon>Spermatophyta</taxon>
        <taxon>Pinopsida</taxon>
        <taxon>Pinidae</taxon>
        <taxon>Conifers I</taxon>
        <taxon>Pinales</taxon>
        <taxon>Pinaceae</taxon>
        <taxon>Picea</taxon>
    </lineage>
</organism>
<proteinExistence type="evidence at transcript level"/>
<dbReference type="EMBL" id="EF086041">
    <property type="protein sequence ID" value="ABK25330.1"/>
    <property type="molecule type" value="mRNA"/>
</dbReference>
<evidence type="ECO:0000313" key="2">
    <source>
        <dbReference type="EMBL" id="ABK25330.1"/>
    </source>
</evidence>
<feature type="region of interest" description="Disordered" evidence="1">
    <location>
        <begin position="193"/>
        <end position="212"/>
    </location>
</feature>
<dbReference type="AlphaFoldDB" id="A9NXG9"/>